<organism evidence="1 2">
    <name type="scientific">Roridomyces roridus</name>
    <dbReference type="NCBI Taxonomy" id="1738132"/>
    <lineage>
        <taxon>Eukaryota</taxon>
        <taxon>Fungi</taxon>
        <taxon>Dikarya</taxon>
        <taxon>Basidiomycota</taxon>
        <taxon>Agaricomycotina</taxon>
        <taxon>Agaricomycetes</taxon>
        <taxon>Agaricomycetidae</taxon>
        <taxon>Agaricales</taxon>
        <taxon>Marasmiineae</taxon>
        <taxon>Mycenaceae</taxon>
        <taxon>Roridomyces</taxon>
    </lineage>
</organism>
<dbReference type="AlphaFoldDB" id="A0AAD7BTX1"/>
<comment type="caution">
    <text evidence="1">The sequence shown here is derived from an EMBL/GenBank/DDBJ whole genome shotgun (WGS) entry which is preliminary data.</text>
</comment>
<accession>A0AAD7BTX1</accession>
<dbReference type="Proteomes" id="UP001221142">
    <property type="component" value="Unassembled WGS sequence"/>
</dbReference>
<proteinExistence type="predicted"/>
<protein>
    <submittedName>
        <fullName evidence="1">Uncharacterized protein</fullName>
    </submittedName>
</protein>
<gene>
    <name evidence="1" type="ORF">FB45DRAFT_746566</name>
</gene>
<name>A0AAD7BTX1_9AGAR</name>
<reference evidence="1" key="1">
    <citation type="submission" date="2023-03" db="EMBL/GenBank/DDBJ databases">
        <title>Massive genome expansion in bonnet fungi (Mycena s.s.) driven by repeated elements and novel gene families across ecological guilds.</title>
        <authorList>
            <consortium name="Lawrence Berkeley National Laboratory"/>
            <person name="Harder C.B."/>
            <person name="Miyauchi S."/>
            <person name="Viragh M."/>
            <person name="Kuo A."/>
            <person name="Thoen E."/>
            <person name="Andreopoulos B."/>
            <person name="Lu D."/>
            <person name="Skrede I."/>
            <person name="Drula E."/>
            <person name="Henrissat B."/>
            <person name="Morin E."/>
            <person name="Kohler A."/>
            <person name="Barry K."/>
            <person name="LaButti K."/>
            <person name="Morin E."/>
            <person name="Salamov A."/>
            <person name="Lipzen A."/>
            <person name="Mereny Z."/>
            <person name="Hegedus B."/>
            <person name="Baldrian P."/>
            <person name="Stursova M."/>
            <person name="Weitz H."/>
            <person name="Taylor A."/>
            <person name="Grigoriev I.V."/>
            <person name="Nagy L.G."/>
            <person name="Martin F."/>
            <person name="Kauserud H."/>
        </authorList>
    </citation>
    <scope>NUCLEOTIDE SEQUENCE</scope>
    <source>
        <strain evidence="1">9284</strain>
    </source>
</reference>
<evidence type="ECO:0000313" key="2">
    <source>
        <dbReference type="Proteomes" id="UP001221142"/>
    </source>
</evidence>
<evidence type="ECO:0000313" key="1">
    <source>
        <dbReference type="EMBL" id="KAJ7630540.1"/>
    </source>
</evidence>
<sequence length="557" mass="61678">MADSSNHNVSDVEARMYYHGIRGGGKRGPKLVFRTSSDSFAPPCGPWQDFRQMQLLPVLHHPKLKSDGLWTTILDQIATLLDEAQIKYTSIDFVRFLREVWHKDGRIDQVTGHPTVWIGVLPGTTDGNAAFAAAQGILRLLQEHDLDRVDVAFRESEARLLGGPALYAPAGDLDPLVPFIDSLSTSLSMPIAGLQTSDIRGTLGFFFKVGDDLFGVAARHVLFGDDENSLYRHTPETPGAEARKVVLMGDGAFSDLVESIQERIRTLEDDIIFLNQKVSTYAERASGGDKPAEANHTTCQRMLGEARVAIVELEKFRATLKKGWSSIEDRVIGHVVWAPPMTGSVLPGQSKCDVCVIKLDTERLMPNFQGNKIDLGTEIDPGRLIQMMDSSRCKFDYPGPAQFEYPEDRLFELKSILPIAQIRRTRQSKDDRRYLAIKRGLSTLTTVGCLNGYESRVRYQGRFGSIDSNEMLVCSYKQSDPFPRASHEQPGPFSRAGDSGAAIVGANGELIAQLTGGSGLVDFSDVTYGTPVEWLWNNMIKAEFPDAILFFDQQDAD</sequence>
<dbReference type="EMBL" id="JARKIF010000009">
    <property type="protein sequence ID" value="KAJ7630540.1"/>
    <property type="molecule type" value="Genomic_DNA"/>
</dbReference>
<keyword evidence="2" id="KW-1185">Reference proteome</keyword>